<feature type="transmembrane region" description="Helical" evidence="1">
    <location>
        <begin position="88"/>
        <end position="114"/>
    </location>
</feature>
<feature type="transmembrane region" description="Helical" evidence="1">
    <location>
        <begin position="156"/>
        <end position="173"/>
    </location>
</feature>
<feature type="transmembrane region" description="Helical" evidence="1">
    <location>
        <begin position="290"/>
        <end position="313"/>
    </location>
</feature>
<gene>
    <name evidence="2" type="ORF">C5689_05795</name>
</gene>
<dbReference type="EMBL" id="PUIV01000005">
    <property type="protein sequence ID" value="PWB94952.1"/>
    <property type="molecule type" value="Genomic_DNA"/>
</dbReference>
<sequence>MLTSTDHNFRDDIDGARSSRIAFGIIAPFAACAAIFLLLRPYYGLEHDAVIYMGRGLADLDPQGVGRDIMFRFDGQSKFSVFSRLVDFSIPVLGLAVAAKTLALAGCALWFAALAALASRLARGSALFALLLLAACFDSSYGGFGVFHFAEPFATPRPFAEAFVLAAFAALLADRRRAAAGCLLAAAAFHPIIAAPGVVVALLYEGVRDRRIFLAALIAGAAALVAAFAGAPLLERLTARIDPQWAAIISARSDYIFLSDWPPGTWIATLRQASTLLLAASLAPPHAQRLFFCVIAAACLGLSASYVLGDLMMRELGAQAQSWRALWLAAAFAPLALGLCAPTLWRDGAQGRIALTLLVTSWILRAAPESALLALVGVLAWWSRERWSHISLALLERALFALCGLCAAVIFGAALWFAWEYARAAPSRDGLLSSVLRAGEPAYVPLLFVSLFLLVGTRRPRPLLAISTAAVVAPIAAFCWIFEPFPLRSADIRQPELEAIVASRAGEVLWLNDKLAPWVWLGRANWASAVQGSGVVFSRDKALIWWERMGVLRDLGWVADSALQRRTNDVIDFPPFTRASLERLCERADAPAWVVGAVESPEALAEGLEARFWRGPTRFSLHLSEGAAHWTPIAHYAIFDCAVYRPAG</sequence>
<comment type="caution">
    <text evidence="2">The sequence shown here is derived from an EMBL/GenBank/DDBJ whole genome shotgun (WGS) entry which is preliminary data.</text>
</comment>
<name>A0A2U1STM7_METSR</name>
<dbReference type="Proteomes" id="UP000245137">
    <property type="component" value="Unassembled WGS sequence"/>
</dbReference>
<dbReference type="AlphaFoldDB" id="A0A2U1STM7"/>
<proteinExistence type="predicted"/>
<protein>
    <recommendedName>
        <fullName evidence="4">Glycosyltransferase RgtA/B/C/D-like domain-containing protein</fullName>
    </recommendedName>
</protein>
<evidence type="ECO:0008006" key="4">
    <source>
        <dbReference type="Google" id="ProtNLM"/>
    </source>
</evidence>
<feature type="transmembrane region" description="Helical" evidence="1">
    <location>
        <begin position="210"/>
        <end position="234"/>
    </location>
</feature>
<keyword evidence="1" id="KW-0812">Transmembrane</keyword>
<feature type="transmembrane region" description="Helical" evidence="1">
    <location>
        <begin position="440"/>
        <end position="457"/>
    </location>
</feature>
<accession>A0A2U1STM7</accession>
<keyword evidence="1" id="KW-1133">Transmembrane helix</keyword>
<feature type="transmembrane region" description="Helical" evidence="1">
    <location>
        <begin position="180"/>
        <end position="204"/>
    </location>
</feature>
<feature type="transmembrane region" description="Helical" evidence="1">
    <location>
        <begin position="126"/>
        <end position="150"/>
    </location>
</feature>
<evidence type="ECO:0000313" key="2">
    <source>
        <dbReference type="EMBL" id="PWB94952.1"/>
    </source>
</evidence>
<keyword evidence="1" id="KW-0472">Membrane</keyword>
<dbReference type="RefSeq" id="WP_108916321.1">
    <property type="nucleotide sequence ID" value="NZ_BGJY01000005.1"/>
</dbReference>
<feature type="transmembrane region" description="Helical" evidence="1">
    <location>
        <begin position="398"/>
        <end position="419"/>
    </location>
</feature>
<reference evidence="2 3" key="1">
    <citation type="journal article" date="2018" name="Appl. Microbiol. Biotechnol.">
        <title>Co-cultivation of the strictly anaerobic methanogen Methanosarcina barkeri with aerobic methanotrophs in an oxygen-limited membrane bioreactor.</title>
        <authorList>
            <person name="In 't Zandt M.H."/>
            <person name="van den Bosch T.J.M."/>
            <person name="Rijkers R."/>
            <person name="van Kessel M.A.H.J."/>
            <person name="Jetten M.S.M."/>
            <person name="Welte C.U."/>
        </authorList>
    </citation>
    <scope>NUCLEOTIDE SEQUENCE [LARGE SCALE GENOMIC DNA]</scope>
    <source>
        <strain evidence="2 3">DSM 17706</strain>
    </source>
</reference>
<evidence type="ECO:0000256" key="1">
    <source>
        <dbReference type="SAM" id="Phobius"/>
    </source>
</evidence>
<evidence type="ECO:0000313" key="3">
    <source>
        <dbReference type="Proteomes" id="UP000245137"/>
    </source>
</evidence>
<organism evidence="2 3">
    <name type="scientific">Methylosinus sporium</name>
    <dbReference type="NCBI Taxonomy" id="428"/>
    <lineage>
        <taxon>Bacteria</taxon>
        <taxon>Pseudomonadati</taxon>
        <taxon>Pseudomonadota</taxon>
        <taxon>Alphaproteobacteria</taxon>
        <taxon>Hyphomicrobiales</taxon>
        <taxon>Methylocystaceae</taxon>
        <taxon>Methylosinus</taxon>
    </lineage>
</organism>
<feature type="transmembrane region" description="Helical" evidence="1">
    <location>
        <begin position="21"/>
        <end position="43"/>
    </location>
</feature>
<keyword evidence="3" id="KW-1185">Reference proteome</keyword>
<feature type="transmembrane region" description="Helical" evidence="1">
    <location>
        <begin position="463"/>
        <end position="482"/>
    </location>
</feature>
<feature type="transmembrane region" description="Helical" evidence="1">
    <location>
        <begin position="325"/>
        <end position="345"/>
    </location>
</feature>
<dbReference type="OrthoDB" id="7193381at2"/>